<dbReference type="PANTHER" id="PTHR30024">
    <property type="entry name" value="ALIPHATIC SULFONATES-BINDING PROTEIN-RELATED"/>
    <property type="match status" value="1"/>
</dbReference>
<gene>
    <name evidence="4" type="primary">cmpC</name>
    <name evidence="4" type="ORF">DSM106044_04477</name>
</gene>
<keyword evidence="4" id="KW-0067">ATP-binding</keyword>
<proteinExistence type="predicted"/>
<feature type="domain" description="SsuA/THI5-like" evidence="3">
    <location>
        <begin position="96"/>
        <end position="284"/>
    </location>
</feature>
<dbReference type="CDD" id="cd01008">
    <property type="entry name" value="PBP2_NrtA_SsuA_CpmA_like"/>
    <property type="match status" value="1"/>
</dbReference>
<dbReference type="AlphaFoldDB" id="A0A4U8Q281"/>
<dbReference type="PANTHER" id="PTHR30024:SF42">
    <property type="entry name" value="ALIPHATIC SULFONATES-BINDING PROTEIN-RELATED"/>
    <property type="match status" value="1"/>
</dbReference>
<reference evidence="4 5" key="1">
    <citation type="journal article" date="2019" name="Anaerobe">
        <title>Detection of Robinsoniella peoriensis in multiple bone samples of a trauma patient.</title>
        <authorList>
            <person name="Schrottner P."/>
            <person name="Hartwich K."/>
            <person name="Bunk B."/>
            <person name="Schober I."/>
            <person name="Helbig S."/>
            <person name="Rudolph W.W."/>
            <person name="Gunzer F."/>
        </authorList>
    </citation>
    <scope>NUCLEOTIDE SEQUENCE [LARGE SCALE GENOMIC DNA]</scope>
    <source>
        <strain evidence="4 5">DSM 106044</strain>
    </source>
</reference>
<sequence length="356" mass="38878" precursor="true">MKKHTIKGKLTFLFLILLLTFSMLFAAGCQKFTKSTDDAKEEFPSASESSSAKENAAPADTAAPDAAQLKVGTWKTAQTIQPFFYDQFIDKSSGIEVLPFTNPGDQKTALLSGGLDMTGTTLVTAITAASNNEPVRIVTSLCNKCSALVAGVNSGIETEADLKGKTIAYVPGTMHHALLLDVLERNGIDPEKDVELVRIDFFDMGQALADGTIDAFCSGEPYPSEAVKNGYGKILSYPYFDDSIGTINAAMIVTEDTIKNKPEEVQKMVDAHIKATQYLNENQDAWLDKAEEFGTEKDLLKIAADNIELCWDIDDAFIQNTKNLAQKMLDLGIITKMPDIDSLFDLTFLENAKKNQ</sequence>
<dbReference type="GO" id="GO:0016787">
    <property type="term" value="F:hydrolase activity"/>
    <property type="evidence" value="ECO:0007669"/>
    <property type="project" value="UniProtKB-KW"/>
</dbReference>
<protein>
    <submittedName>
        <fullName evidence="4">Bicarbonate transport ATP-binding protein CmpC</fullName>
        <ecNumber evidence="4">3.6.3.-</ecNumber>
    </submittedName>
</protein>
<dbReference type="PROSITE" id="PS51257">
    <property type="entry name" value="PROKAR_LIPOPROTEIN"/>
    <property type="match status" value="1"/>
</dbReference>
<comment type="caution">
    <text evidence="4">The sequence shown here is derived from an EMBL/GenBank/DDBJ whole genome shotgun (WGS) entry which is preliminary data.</text>
</comment>
<dbReference type="STRING" id="180332.GCA_000797495_00452"/>
<dbReference type="Pfam" id="PF09084">
    <property type="entry name" value="NMT1"/>
    <property type="match status" value="1"/>
</dbReference>
<evidence type="ECO:0000313" key="4">
    <source>
        <dbReference type="EMBL" id="TLC98726.1"/>
    </source>
</evidence>
<dbReference type="Proteomes" id="UP000306509">
    <property type="component" value="Unassembled WGS sequence"/>
</dbReference>
<dbReference type="EC" id="3.6.3.-" evidence="4"/>
<dbReference type="SUPFAM" id="SSF53850">
    <property type="entry name" value="Periplasmic binding protein-like II"/>
    <property type="match status" value="1"/>
</dbReference>
<evidence type="ECO:0000313" key="5">
    <source>
        <dbReference type="Proteomes" id="UP000306509"/>
    </source>
</evidence>
<organism evidence="4 5">
    <name type="scientific">Robinsoniella peoriensis</name>
    <dbReference type="NCBI Taxonomy" id="180332"/>
    <lineage>
        <taxon>Bacteria</taxon>
        <taxon>Bacillati</taxon>
        <taxon>Bacillota</taxon>
        <taxon>Clostridia</taxon>
        <taxon>Lachnospirales</taxon>
        <taxon>Lachnospiraceae</taxon>
        <taxon>Robinsoniella</taxon>
    </lineage>
</organism>
<dbReference type="InterPro" id="IPR015168">
    <property type="entry name" value="SsuA/THI5"/>
</dbReference>
<dbReference type="EMBL" id="QGQD01000086">
    <property type="protein sequence ID" value="TLC98726.1"/>
    <property type="molecule type" value="Genomic_DNA"/>
</dbReference>
<dbReference type="Gene3D" id="3.40.190.10">
    <property type="entry name" value="Periplasmic binding protein-like II"/>
    <property type="match status" value="2"/>
</dbReference>
<feature type="signal peptide" evidence="2">
    <location>
        <begin position="1"/>
        <end position="26"/>
    </location>
</feature>
<keyword evidence="5" id="KW-1185">Reference proteome</keyword>
<keyword evidence="2" id="KW-0732">Signal</keyword>
<keyword evidence="4" id="KW-0547">Nucleotide-binding</keyword>
<evidence type="ECO:0000256" key="1">
    <source>
        <dbReference type="SAM" id="MobiDB-lite"/>
    </source>
</evidence>
<name>A0A4U8Q281_9FIRM</name>
<accession>A0A4U8Q281</accession>
<evidence type="ECO:0000259" key="3">
    <source>
        <dbReference type="Pfam" id="PF09084"/>
    </source>
</evidence>
<dbReference type="GO" id="GO:0005524">
    <property type="term" value="F:ATP binding"/>
    <property type="evidence" value="ECO:0007669"/>
    <property type="project" value="UniProtKB-KW"/>
</dbReference>
<feature type="chain" id="PRO_5020951533" evidence="2">
    <location>
        <begin position="27"/>
        <end position="356"/>
    </location>
</feature>
<feature type="compositionally biased region" description="Low complexity" evidence="1">
    <location>
        <begin position="44"/>
        <end position="60"/>
    </location>
</feature>
<dbReference type="RefSeq" id="WP_243133089.1">
    <property type="nucleotide sequence ID" value="NZ_CAUSDN010000018.1"/>
</dbReference>
<feature type="region of interest" description="Disordered" evidence="1">
    <location>
        <begin position="40"/>
        <end position="60"/>
    </location>
</feature>
<keyword evidence="4" id="KW-0378">Hydrolase</keyword>
<evidence type="ECO:0000256" key="2">
    <source>
        <dbReference type="SAM" id="SignalP"/>
    </source>
</evidence>